<dbReference type="AlphaFoldDB" id="A0A914YBK8"/>
<feature type="compositionally biased region" description="Basic and acidic residues" evidence="1">
    <location>
        <begin position="103"/>
        <end position="116"/>
    </location>
</feature>
<feature type="region of interest" description="Disordered" evidence="1">
    <location>
        <begin position="1"/>
        <end position="181"/>
    </location>
</feature>
<feature type="compositionally biased region" description="Low complexity" evidence="1">
    <location>
        <begin position="41"/>
        <end position="67"/>
    </location>
</feature>
<feature type="compositionally biased region" description="Basic and acidic residues" evidence="1">
    <location>
        <begin position="1"/>
        <end position="10"/>
    </location>
</feature>
<evidence type="ECO:0000313" key="3">
    <source>
        <dbReference type="WBParaSite" id="PSU_v2.g14873.t1"/>
    </source>
</evidence>
<name>A0A914YBK8_9BILA</name>
<evidence type="ECO:0000313" key="2">
    <source>
        <dbReference type="Proteomes" id="UP000887577"/>
    </source>
</evidence>
<feature type="compositionally biased region" description="Acidic residues" evidence="1">
    <location>
        <begin position="125"/>
        <end position="142"/>
    </location>
</feature>
<reference evidence="3" key="1">
    <citation type="submission" date="2022-11" db="UniProtKB">
        <authorList>
            <consortium name="WormBaseParasite"/>
        </authorList>
    </citation>
    <scope>IDENTIFICATION</scope>
</reference>
<organism evidence="2 3">
    <name type="scientific">Panagrolaimus superbus</name>
    <dbReference type="NCBI Taxonomy" id="310955"/>
    <lineage>
        <taxon>Eukaryota</taxon>
        <taxon>Metazoa</taxon>
        <taxon>Ecdysozoa</taxon>
        <taxon>Nematoda</taxon>
        <taxon>Chromadorea</taxon>
        <taxon>Rhabditida</taxon>
        <taxon>Tylenchina</taxon>
        <taxon>Panagrolaimomorpha</taxon>
        <taxon>Panagrolaimoidea</taxon>
        <taxon>Panagrolaimidae</taxon>
        <taxon>Panagrolaimus</taxon>
    </lineage>
</organism>
<proteinExistence type="predicted"/>
<keyword evidence="2" id="KW-1185">Reference proteome</keyword>
<accession>A0A914YBK8</accession>
<dbReference type="Proteomes" id="UP000887577">
    <property type="component" value="Unplaced"/>
</dbReference>
<sequence length="198" mass="22371">MPRPTRRYDEGALTSSMAFLMEDDEDDDTNKQLPKQPSPPINSSSQNSTPQSPQPRNSQSQSSQPDISSPPPAQLHSLPRLSPPPAQLQSDFSSPRPAQPQTEHTKRGRIIDKRSFDANLQYLQNDDDEDDEDEEGDEDDEDGQSKKKSSKKNSKLRPPPAKRSRKQLQPKKHVVKPANNKNLESAYRLNIRGETLFF</sequence>
<feature type="compositionally biased region" description="Basic residues" evidence="1">
    <location>
        <begin position="146"/>
        <end position="175"/>
    </location>
</feature>
<dbReference type="WBParaSite" id="PSU_v2.g14873.t1">
    <property type="protein sequence ID" value="PSU_v2.g14873.t1"/>
    <property type="gene ID" value="PSU_v2.g14873"/>
</dbReference>
<protein>
    <submittedName>
        <fullName evidence="3">Uncharacterized protein</fullName>
    </submittedName>
</protein>
<evidence type="ECO:0000256" key="1">
    <source>
        <dbReference type="SAM" id="MobiDB-lite"/>
    </source>
</evidence>